<name>A0A842JE10_9BACT</name>
<dbReference type="EMBL" id="JACLZK010000002">
    <property type="protein sequence ID" value="MBC2883603.1"/>
    <property type="molecule type" value="Genomic_DNA"/>
</dbReference>
<proteinExistence type="predicted"/>
<dbReference type="Proteomes" id="UP000552683">
    <property type="component" value="Unassembled WGS sequence"/>
</dbReference>
<accession>A0A842JE10</accession>
<evidence type="ECO:0000313" key="2">
    <source>
        <dbReference type="Proteomes" id="UP000552683"/>
    </source>
</evidence>
<gene>
    <name evidence="1" type="ORF">H7R39_10140</name>
</gene>
<dbReference type="RefSeq" id="WP_185899105.1">
    <property type="nucleotide sequence ID" value="NZ_JACLZK010000002.1"/>
</dbReference>
<organism evidence="1 2">
    <name type="scientific">Campylobacter massiliensis</name>
    <dbReference type="NCBI Taxonomy" id="2762557"/>
    <lineage>
        <taxon>Bacteria</taxon>
        <taxon>Pseudomonadati</taxon>
        <taxon>Campylobacterota</taxon>
        <taxon>Epsilonproteobacteria</taxon>
        <taxon>Campylobacterales</taxon>
        <taxon>Campylobacteraceae</taxon>
        <taxon>Campylobacter</taxon>
    </lineage>
</organism>
<sequence>MITSINIQTANHSIIEAIRAIIALDPETTITYDNEDYLNQADQQDLKKLVEADKHGELKYQAFDEFKTEMRSYLKNKGA</sequence>
<dbReference type="AlphaFoldDB" id="A0A842JE10"/>
<protein>
    <submittedName>
        <fullName evidence="1">Uncharacterized protein</fullName>
    </submittedName>
</protein>
<comment type="caution">
    <text evidence="1">The sequence shown here is derived from an EMBL/GenBank/DDBJ whole genome shotgun (WGS) entry which is preliminary data.</text>
</comment>
<keyword evidence="2" id="KW-1185">Reference proteome</keyword>
<evidence type="ECO:0000313" key="1">
    <source>
        <dbReference type="EMBL" id="MBC2883603.1"/>
    </source>
</evidence>
<reference evidence="1 2" key="1">
    <citation type="submission" date="2020-08" db="EMBL/GenBank/DDBJ databases">
        <title>Complete genome and description of Campylobacter massiliensis Marseille-Q3452 sp. nov.</title>
        <authorList>
            <person name="Antezack A."/>
        </authorList>
    </citation>
    <scope>NUCLEOTIDE SEQUENCE [LARGE SCALE GENOMIC DNA]</scope>
    <source>
        <strain evidence="1 2">Marseille-Q3452</strain>
    </source>
</reference>